<keyword evidence="1" id="KW-0732">Signal</keyword>
<feature type="signal peptide" evidence="1">
    <location>
        <begin position="1"/>
        <end position="21"/>
    </location>
</feature>
<reference evidence="3" key="1">
    <citation type="submission" date="2022-11" db="EMBL/GenBank/DDBJ databases">
        <title>Marilongibacter aestuarii gen. nov., sp. nov., isolated from tidal flat sediment.</title>
        <authorList>
            <person name="Jiayan W."/>
        </authorList>
    </citation>
    <scope>NUCLEOTIDE SEQUENCE</scope>
    <source>
        <strain evidence="3">Z1-6</strain>
    </source>
</reference>
<dbReference type="RefSeq" id="WP_343333452.1">
    <property type="nucleotide sequence ID" value="NZ_JAPOHD010000027.1"/>
</dbReference>
<evidence type="ECO:0000313" key="4">
    <source>
        <dbReference type="Proteomes" id="UP001145087"/>
    </source>
</evidence>
<evidence type="ECO:0000313" key="3">
    <source>
        <dbReference type="EMBL" id="MCY1721118.1"/>
    </source>
</evidence>
<dbReference type="InterPro" id="IPR000917">
    <property type="entry name" value="Sulfatase_N"/>
</dbReference>
<evidence type="ECO:0000256" key="1">
    <source>
        <dbReference type="SAM" id="SignalP"/>
    </source>
</evidence>
<dbReference type="Proteomes" id="UP001145087">
    <property type="component" value="Unassembled WGS sequence"/>
</dbReference>
<dbReference type="Gene3D" id="3.40.720.10">
    <property type="entry name" value="Alkaline Phosphatase, subunit A"/>
    <property type="match status" value="1"/>
</dbReference>
<dbReference type="InterPro" id="IPR017850">
    <property type="entry name" value="Alkaline_phosphatase_core_sf"/>
</dbReference>
<feature type="chain" id="PRO_5040846075" evidence="1">
    <location>
        <begin position="22"/>
        <end position="537"/>
    </location>
</feature>
<dbReference type="CDD" id="cd16027">
    <property type="entry name" value="SGSH"/>
    <property type="match status" value="1"/>
</dbReference>
<dbReference type="PANTHER" id="PTHR43751:SF1">
    <property type="entry name" value="SULFATASE ATSG-RELATED"/>
    <property type="match status" value="1"/>
</dbReference>
<sequence length="537" mass="60639">MRRFYLIHFTALFLIINSACTPTSREETQQKPNILFAFADDWGKYASCYANVKGSEDWQKLVKTPHIDRIANEGVLFNRAYVNAPSCTPCRSSLLSGQYFYRTGRGAILQGAVWDETIPTYPLLLEQNGYHIGYTYKVWSPGKPVNAGYGGERTKYETAGRSFNQFSQNVTKMVTEGKTIAAAKQVLLDEVRGNFQAFLNANENGQPFCYWFGPTNTHRKWTMGSGKKLWGIEPDNLTGKLPPFLPDVDTVREDFADYLGETMAFDAGLGVLLEMLEERGELDNTLIVVSGDHGIPGFPHGKCNLYDFGTSVGLMARWPGVIKPKRVVDDFVNLMDLAPTFLEVGGAVIPELMTGKSLLDVFRNNNSGQIEKERNYVITGRERHVAKAREDNLPYPQRAIRTDDFLYIINFQEDRFPMGDPGEKDETELDFDLLANNTFATYADLDASPTKAWIVKNRNNGNEKFYQFAFGKRPSEELYAIAGDPFQIKNLADDPSYENIKTQLREQLLKELKATGDPRVTGDGQTFERMPYITTDF</sequence>
<comment type="caution">
    <text evidence="3">The sequence shown here is derived from an EMBL/GenBank/DDBJ whole genome shotgun (WGS) entry which is preliminary data.</text>
</comment>
<keyword evidence="4" id="KW-1185">Reference proteome</keyword>
<dbReference type="SUPFAM" id="SSF53649">
    <property type="entry name" value="Alkaline phosphatase-like"/>
    <property type="match status" value="1"/>
</dbReference>
<evidence type="ECO:0000259" key="2">
    <source>
        <dbReference type="Pfam" id="PF00884"/>
    </source>
</evidence>
<dbReference type="InterPro" id="IPR052701">
    <property type="entry name" value="GAG_Ulvan_Degrading_Sulfatases"/>
</dbReference>
<proteinExistence type="predicted"/>
<protein>
    <submittedName>
        <fullName evidence="3">Sulfatase</fullName>
    </submittedName>
</protein>
<gene>
    <name evidence="3" type="ORF">OU798_12240</name>
</gene>
<accession>A0A9X3FEC3</accession>
<name>A0A9X3FEC3_9BACT</name>
<dbReference type="AlphaFoldDB" id="A0A9X3FEC3"/>
<dbReference type="EMBL" id="JAPOHD010000027">
    <property type="protein sequence ID" value="MCY1721118.1"/>
    <property type="molecule type" value="Genomic_DNA"/>
</dbReference>
<feature type="domain" description="Sulfatase N-terminal" evidence="2">
    <location>
        <begin position="32"/>
        <end position="346"/>
    </location>
</feature>
<dbReference type="PANTHER" id="PTHR43751">
    <property type="entry name" value="SULFATASE"/>
    <property type="match status" value="1"/>
</dbReference>
<organism evidence="3 4">
    <name type="scientific">Draconibacterium aestuarii</name>
    <dbReference type="NCBI Taxonomy" id="2998507"/>
    <lineage>
        <taxon>Bacteria</taxon>
        <taxon>Pseudomonadati</taxon>
        <taxon>Bacteroidota</taxon>
        <taxon>Bacteroidia</taxon>
        <taxon>Marinilabiliales</taxon>
        <taxon>Prolixibacteraceae</taxon>
        <taxon>Draconibacterium</taxon>
    </lineage>
</organism>
<dbReference type="Pfam" id="PF00884">
    <property type="entry name" value="Sulfatase"/>
    <property type="match status" value="1"/>
</dbReference>